<dbReference type="PANTHER" id="PTHR10660:SF2">
    <property type="entry name" value="LD45860P"/>
    <property type="match status" value="1"/>
</dbReference>
<dbReference type="GO" id="GO:0061133">
    <property type="term" value="F:endopeptidase activator activity"/>
    <property type="evidence" value="ECO:0007669"/>
    <property type="project" value="TreeGrafter"/>
</dbReference>
<dbReference type="GO" id="GO:2000045">
    <property type="term" value="P:regulation of G1/S transition of mitotic cell cycle"/>
    <property type="evidence" value="ECO:0007669"/>
    <property type="project" value="TreeGrafter"/>
</dbReference>
<dbReference type="PANTHER" id="PTHR10660">
    <property type="entry name" value="PROTEASOME REGULATOR PA28"/>
    <property type="match status" value="1"/>
</dbReference>
<feature type="domain" description="Proteasome activator PA28 C-terminal" evidence="2">
    <location>
        <begin position="57"/>
        <end position="139"/>
    </location>
</feature>
<feature type="region of interest" description="Disordered" evidence="1">
    <location>
        <begin position="229"/>
        <end position="257"/>
    </location>
</feature>
<evidence type="ECO:0000259" key="2">
    <source>
        <dbReference type="Pfam" id="PF02252"/>
    </source>
</evidence>
<dbReference type="GO" id="GO:0008537">
    <property type="term" value="C:proteasome activator complex"/>
    <property type="evidence" value="ECO:0007669"/>
    <property type="project" value="InterPro"/>
</dbReference>
<dbReference type="GO" id="GO:0005654">
    <property type="term" value="C:nucleoplasm"/>
    <property type="evidence" value="ECO:0007669"/>
    <property type="project" value="TreeGrafter"/>
</dbReference>
<reference evidence="3" key="1">
    <citation type="journal article" date="2021" name="Sci. Rep.">
        <title>Diploid genomic architecture of Nitzschia inconspicua, an elite biomass production diatom.</title>
        <authorList>
            <person name="Oliver A."/>
            <person name="Podell S."/>
            <person name="Pinowska A."/>
            <person name="Traller J.C."/>
            <person name="Smith S.R."/>
            <person name="McClure R."/>
            <person name="Beliaev A."/>
            <person name="Bohutskyi P."/>
            <person name="Hill E.A."/>
            <person name="Rabines A."/>
            <person name="Zheng H."/>
            <person name="Allen L.Z."/>
            <person name="Kuo A."/>
            <person name="Grigoriev I.V."/>
            <person name="Allen A.E."/>
            <person name="Hazlebeck D."/>
            <person name="Allen E.E."/>
        </authorList>
    </citation>
    <scope>NUCLEOTIDE SEQUENCE</scope>
    <source>
        <strain evidence="3">Hildebrandi</strain>
    </source>
</reference>
<accession>A0A9K3Q4Q2</accession>
<dbReference type="InterPro" id="IPR003186">
    <property type="entry name" value="PA28_C"/>
</dbReference>
<feature type="compositionally biased region" description="Low complexity" evidence="1">
    <location>
        <begin position="143"/>
        <end position="157"/>
    </location>
</feature>
<reference evidence="3" key="2">
    <citation type="submission" date="2021-04" db="EMBL/GenBank/DDBJ databases">
        <authorList>
            <person name="Podell S."/>
        </authorList>
    </citation>
    <scope>NUCLEOTIDE SEQUENCE</scope>
    <source>
        <strain evidence="3">Hildebrandi</strain>
    </source>
</reference>
<dbReference type="InterPro" id="IPR009077">
    <property type="entry name" value="Proteasome_activ_PA28"/>
</dbReference>
<dbReference type="AlphaFoldDB" id="A0A9K3Q4Q2"/>
<dbReference type="GO" id="GO:0005737">
    <property type="term" value="C:cytoplasm"/>
    <property type="evidence" value="ECO:0007669"/>
    <property type="project" value="TreeGrafter"/>
</dbReference>
<protein>
    <submittedName>
        <fullName evidence="3">Proteasome activator pa28 beta subunit</fullName>
    </submittedName>
</protein>
<organism evidence="3 4">
    <name type="scientific">Nitzschia inconspicua</name>
    <dbReference type="NCBI Taxonomy" id="303405"/>
    <lineage>
        <taxon>Eukaryota</taxon>
        <taxon>Sar</taxon>
        <taxon>Stramenopiles</taxon>
        <taxon>Ochrophyta</taxon>
        <taxon>Bacillariophyta</taxon>
        <taxon>Bacillariophyceae</taxon>
        <taxon>Bacillariophycidae</taxon>
        <taxon>Bacillariales</taxon>
        <taxon>Bacillariaceae</taxon>
        <taxon>Nitzschia</taxon>
    </lineage>
</organism>
<evidence type="ECO:0000256" key="1">
    <source>
        <dbReference type="SAM" id="MobiDB-lite"/>
    </source>
</evidence>
<dbReference type="Pfam" id="PF02252">
    <property type="entry name" value="PA28_C"/>
    <property type="match status" value="1"/>
</dbReference>
<gene>
    <name evidence="3" type="ORF">IV203_019638</name>
</gene>
<dbReference type="GO" id="GO:0061136">
    <property type="term" value="P:regulation of proteasomal protein catabolic process"/>
    <property type="evidence" value="ECO:0007669"/>
    <property type="project" value="TreeGrafter"/>
</dbReference>
<proteinExistence type="predicted"/>
<keyword evidence="3" id="KW-0647">Proteasome</keyword>
<dbReference type="OrthoDB" id="6591885at2759"/>
<sequence>MSLLKDFKTKGKTEAMKLVERSISDIQALQTLYAELFPYAKLSDAQSDFKSFATSAVNDNVTKAVNGTLDQLEAASQTSRTLEYFITLHIPKIEDGGNFGVGVQLDLVKKLGEMQDSVKSAIEDLLGYQSARADALGKLNLPSTSSTVTKSSGTTTTDGKKEEKTSETTEEKLSSSTQSGPAFESRLASVAAVDALYYSKAKAYYQTCIVALMSVMDFVDKNREKLLEPKGRGGSADAFTGTHPKSSSGQNGKCQSSTVSISDRTMTMIPLVLEDSRHVTWKVHFALGHGLVILSLLRDLVLLTMKTITLFANCILNASPSAFEHGSRQKPFTSKGFQRRIIYPTKNHVTLLCTPADHVLTDHRIKTIMSAMWEGPDYTNFYNDIGDEEASFFFSRHQNGR</sequence>
<evidence type="ECO:0000313" key="4">
    <source>
        <dbReference type="Proteomes" id="UP000693970"/>
    </source>
</evidence>
<keyword evidence="4" id="KW-1185">Reference proteome</keyword>
<feature type="compositionally biased region" description="Basic and acidic residues" evidence="1">
    <location>
        <begin position="158"/>
        <end position="173"/>
    </location>
</feature>
<comment type="caution">
    <text evidence="3">The sequence shown here is derived from an EMBL/GenBank/DDBJ whole genome shotgun (WGS) entry which is preliminary data.</text>
</comment>
<dbReference type="EMBL" id="JAGRRH010000004">
    <property type="protein sequence ID" value="KAG7371068.1"/>
    <property type="molecule type" value="Genomic_DNA"/>
</dbReference>
<evidence type="ECO:0000313" key="3">
    <source>
        <dbReference type="EMBL" id="KAG7371068.1"/>
    </source>
</evidence>
<dbReference type="Proteomes" id="UP000693970">
    <property type="component" value="Unassembled WGS sequence"/>
</dbReference>
<feature type="compositionally biased region" description="Polar residues" evidence="1">
    <location>
        <begin position="243"/>
        <end position="257"/>
    </location>
</feature>
<feature type="region of interest" description="Disordered" evidence="1">
    <location>
        <begin position="142"/>
        <end position="180"/>
    </location>
</feature>
<name>A0A9K3Q4Q2_9STRA</name>